<organism evidence="3 4">
    <name type="scientific">Ceutorhynchus assimilis</name>
    <name type="common">cabbage seed weevil</name>
    <dbReference type="NCBI Taxonomy" id="467358"/>
    <lineage>
        <taxon>Eukaryota</taxon>
        <taxon>Metazoa</taxon>
        <taxon>Ecdysozoa</taxon>
        <taxon>Arthropoda</taxon>
        <taxon>Hexapoda</taxon>
        <taxon>Insecta</taxon>
        <taxon>Pterygota</taxon>
        <taxon>Neoptera</taxon>
        <taxon>Endopterygota</taxon>
        <taxon>Coleoptera</taxon>
        <taxon>Polyphaga</taxon>
        <taxon>Cucujiformia</taxon>
        <taxon>Curculionidae</taxon>
        <taxon>Ceutorhynchinae</taxon>
        <taxon>Ceutorhynchus</taxon>
    </lineage>
</organism>
<evidence type="ECO:0000313" key="4">
    <source>
        <dbReference type="Proteomes" id="UP001152799"/>
    </source>
</evidence>
<dbReference type="AlphaFoldDB" id="A0A9N9MYJ0"/>
<protein>
    <recommendedName>
        <fullName evidence="2">DUF4806 domain-containing protein</fullName>
    </recommendedName>
</protein>
<feature type="compositionally biased region" description="Acidic residues" evidence="1">
    <location>
        <begin position="45"/>
        <end position="57"/>
    </location>
</feature>
<dbReference type="OrthoDB" id="6777799at2759"/>
<sequence>MDSSFDSYESALPKLKLAEVQSDLNTDDESSKKSRGIRKRVTESSSEDDNSGEDVEDVPTFPAVPKPKPCIQRPILPQTSASSDYMEVNATASATAIDEPATDCRTCSCKFNEVLQILREQHTPNKNQNGNKETFDDFTEKLPIKSEEEIFAWEKQLSSKDEQKKMISFLAYIGGHEVNTIVKNILRKLLTDAVASLFNWERKKGKKMFSSLIISDCMKKAADQSPNLKARSRTLLQLLRTGCDMPQQD</sequence>
<dbReference type="Pfam" id="PF16064">
    <property type="entry name" value="DUF4806"/>
    <property type="match status" value="1"/>
</dbReference>
<keyword evidence="4" id="KW-1185">Reference proteome</keyword>
<feature type="region of interest" description="Disordered" evidence="1">
    <location>
        <begin position="16"/>
        <end position="75"/>
    </location>
</feature>
<evidence type="ECO:0000259" key="2">
    <source>
        <dbReference type="Pfam" id="PF16064"/>
    </source>
</evidence>
<gene>
    <name evidence="3" type="ORF">CEUTPL_LOCUS13671</name>
</gene>
<accession>A0A9N9MYJ0</accession>
<reference evidence="3" key="1">
    <citation type="submission" date="2022-01" db="EMBL/GenBank/DDBJ databases">
        <authorList>
            <person name="King R."/>
        </authorList>
    </citation>
    <scope>NUCLEOTIDE SEQUENCE</scope>
</reference>
<name>A0A9N9MYJ0_9CUCU</name>
<evidence type="ECO:0000256" key="1">
    <source>
        <dbReference type="SAM" id="MobiDB-lite"/>
    </source>
</evidence>
<dbReference type="PANTHER" id="PTHR34153:SF2">
    <property type="entry name" value="SI:CH211-262H13.3-RELATED"/>
    <property type="match status" value="1"/>
</dbReference>
<evidence type="ECO:0000313" key="3">
    <source>
        <dbReference type="EMBL" id="CAG9773274.1"/>
    </source>
</evidence>
<dbReference type="InterPro" id="IPR032071">
    <property type="entry name" value="DUF4806"/>
</dbReference>
<dbReference type="Proteomes" id="UP001152799">
    <property type="component" value="Chromosome 9"/>
</dbReference>
<feature type="domain" description="DUF4806" evidence="2">
    <location>
        <begin position="141"/>
        <end position="220"/>
    </location>
</feature>
<proteinExistence type="predicted"/>
<dbReference type="PANTHER" id="PTHR34153">
    <property type="entry name" value="SI:CH211-262H13.3-RELATED-RELATED"/>
    <property type="match status" value="1"/>
</dbReference>
<dbReference type="EMBL" id="OU892285">
    <property type="protein sequence ID" value="CAG9773274.1"/>
    <property type="molecule type" value="Genomic_DNA"/>
</dbReference>